<dbReference type="SUPFAM" id="SSF53335">
    <property type="entry name" value="S-adenosyl-L-methionine-dependent methyltransferases"/>
    <property type="match status" value="1"/>
</dbReference>
<feature type="compositionally biased region" description="Polar residues" evidence="1">
    <location>
        <begin position="266"/>
        <end position="281"/>
    </location>
</feature>
<dbReference type="Pfam" id="PF08241">
    <property type="entry name" value="Methyltransf_11"/>
    <property type="match status" value="1"/>
</dbReference>
<feature type="domain" description="Methyltransferase type 11" evidence="2">
    <location>
        <begin position="892"/>
        <end position="962"/>
    </location>
</feature>
<dbReference type="AlphaFoldDB" id="A0A218Z8I0"/>
<feature type="compositionally biased region" description="Basic residues" evidence="1">
    <location>
        <begin position="307"/>
        <end position="323"/>
    </location>
</feature>
<gene>
    <name evidence="3" type="ORF">B2J93_4832</name>
</gene>
<dbReference type="PANTHER" id="PTHR43591:SF92">
    <property type="entry name" value="METHYLTRANSFERASE TYPE 11 DOMAIN-CONTAINING PROTEIN"/>
    <property type="match status" value="1"/>
</dbReference>
<dbReference type="InterPro" id="IPR029063">
    <property type="entry name" value="SAM-dependent_MTases_sf"/>
</dbReference>
<dbReference type="OrthoDB" id="10256176at2759"/>
<evidence type="ECO:0000259" key="2">
    <source>
        <dbReference type="Pfam" id="PF08241"/>
    </source>
</evidence>
<sequence length="1232" mass="134514">MREHDALSSRGLERSCRSTSTRRSDGRGHVRANRISSHETPLGPRQEALHSEIQIEASPTSIRHSFKLLFGAAAAAIFTSHPLSPGVTACPPPEATTEHVKRTSSLASSPQTFRAPAADFEPLAELAENPMQMFALPSLPTGCPLRFLTLAVAVIPHTSSHSGVSQERSHPALSVSTRMGTLDLLPATAYLPPPPPGQALRRRRSLNTIMEDEEESARGSMMEVRRGRDLSPTTADGRPRLSDHFPTPRGHHFMPAPILQSDDSSEAGSISPSLSSAPWTRDSFTTDATEFDDLYDVSSDEEERQRKNFARRHSARQTTKSHRSSTDSGATRSSRTSLPALVIPSPPPQGDPWPGVAALKAMTSPVPPTPPPKVPVSPAIFSYLQSQEVPSCSAPPSLDGSFSSDQMAQLSAPPTPDLGDESEADGNEWGVGVQLEPAAMATLQALSGADGPPQQQTEQVIEVTPVTPQVSPAREMQQSLPPLVTKIHRNDSILLSPEQQRSMNALTRLEIPSPGGFFSALSPGARHTWHLAACTPESAHPPSSTTAEHFYKAPWSSAPVERMVELTGNSETMSDGLPTARPNLAPRGPILSTRPELKHEDSDETITGPNVRSPLDEQIVADEILDGHSPSYVDALNVSAVSTLVRTGLWLTAQSTYLAELINPTEDHDDEVTLLERAASTKRLSQIEHSPPRRTVRFSDIVASSAGVACPLPKLTRQESAYFRAFQHLIARSRHRDTFIHRIPRFEALQAQRISFPAAHTAQLLGKYQLRVAPPSATRRLSSNVARGDEIAPEDPEKLKRDREYEASTQMAAAHWNVMAIKLLNGGRLIAAPVAKRLARLSSRGPRTDGTPRDRARILDLGGQATCDWAWHCATEYPNTKVYTITTKSLRQLSNSNIRGPTNHRQIAVERLVRLPFQDSQFDLISAREVYTILRDQASNGQDEWDACLRECMRILKPGGYLEFSVMDSDIVNAGPLGLAKSVEFGFSLRTLGYDPTPTKRFISRLHAAGFVSIKRAWVFLPMGAAPAAGRVVERERVGVGAHLEREATVQGSTDHAASVCGLVGGWAWEKWLHRCAVQTGAKGRVAGVAEVLEEGRACGAGWRTVSGWGRKPCDTNSDSNDDEDNEPIALPSPTPLLVDDEDNEPAASLSLIPLPFRNSATPSKKVPLDWLRDELENENDKDERPAPVKTKKDDELVETAVETIRIEGDPANEKIKAFINRAENRIMYDFI</sequence>
<feature type="region of interest" description="Disordered" evidence="1">
    <location>
        <begin position="212"/>
        <end position="281"/>
    </location>
</feature>
<feature type="region of interest" description="Disordered" evidence="1">
    <location>
        <begin position="572"/>
        <end position="611"/>
    </location>
</feature>
<reference evidence="3 4" key="1">
    <citation type="submission" date="2017-04" db="EMBL/GenBank/DDBJ databases">
        <title>Draft genome sequence of Marssonina coronaria NL1: causal agent of apple blotch.</title>
        <authorList>
            <person name="Cheng Q."/>
        </authorList>
    </citation>
    <scope>NUCLEOTIDE SEQUENCE [LARGE SCALE GENOMIC DNA]</scope>
    <source>
        <strain evidence="3 4">NL1</strain>
    </source>
</reference>
<evidence type="ECO:0000313" key="4">
    <source>
        <dbReference type="Proteomes" id="UP000242519"/>
    </source>
</evidence>
<dbReference type="InterPro" id="IPR013216">
    <property type="entry name" value="Methyltransf_11"/>
</dbReference>
<keyword evidence="4" id="KW-1185">Reference proteome</keyword>
<dbReference type="STRING" id="503106.A0A218Z8I0"/>
<protein>
    <recommendedName>
        <fullName evidence="2">Methyltransferase type 11 domain-containing protein</fullName>
    </recommendedName>
</protein>
<feature type="compositionally biased region" description="Basic and acidic residues" evidence="1">
    <location>
        <begin position="1"/>
        <end position="28"/>
    </location>
</feature>
<feature type="region of interest" description="Disordered" evidence="1">
    <location>
        <begin position="389"/>
        <end position="427"/>
    </location>
</feature>
<feature type="region of interest" description="Disordered" evidence="1">
    <location>
        <begin position="295"/>
        <end position="355"/>
    </location>
</feature>
<dbReference type="Proteomes" id="UP000242519">
    <property type="component" value="Unassembled WGS sequence"/>
</dbReference>
<dbReference type="Gene3D" id="3.40.50.150">
    <property type="entry name" value="Vaccinia Virus protein VP39"/>
    <property type="match status" value="1"/>
</dbReference>
<feature type="region of interest" description="Disordered" evidence="1">
    <location>
        <begin position="1"/>
        <end position="45"/>
    </location>
</feature>
<dbReference type="GO" id="GO:0008757">
    <property type="term" value="F:S-adenosylmethionine-dependent methyltransferase activity"/>
    <property type="evidence" value="ECO:0007669"/>
    <property type="project" value="InterPro"/>
</dbReference>
<evidence type="ECO:0000313" key="3">
    <source>
        <dbReference type="EMBL" id="OWP03890.1"/>
    </source>
</evidence>
<comment type="caution">
    <text evidence="3">The sequence shown here is derived from an EMBL/GenBank/DDBJ whole genome shotgun (WGS) entry which is preliminary data.</text>
</comment>
<dbReference type="InParanoid" id="A0A218Z8I0"/>
<dbReference type="EMBL" id="MZNU01000160">
    <property type="protein sequence ID" value="OWP03890.1"/>
    <property type="molecule type" value="Genomic_DNA"/>
</dbReference>
<dbReference type="PANTHER" id="PTHR43591">
    <property type="entry name" value="METHYLTRANSFERASE"/>
    <property type="match status" value="1"/>
</dbReference>
<organism evidence="3 4">
    <name type="scientific">Diplocarpon coronariae</name>
    <dbReference type="NCBI Taxonomy" id="2795749"/>
    <lineage>
        <taxon>Eukaryota</taxon>
        <taxon>Fungi</taxon>
        <taxon>Dikarya</taxon>
        <taxon>Ascomycota</taxon>
        <taxon>Pezizomycotina</taxon>
        <taxon>Leotiomycetes</taxon>
        <taxon>Helotiales</taxon>
        <taxon>Drepanopezizaceae</taxon>
        <taxon>Diplocarpon</taxon>
    </lineage>
</organism>
<accession>A0A218Z8I0</accession>
<evidence type="ECO:0000256" key="1">
    <source>
        <dbReference type="SAM" id="MobiDB-lite"/>
    </source>
</evidence>
<feature type="compositionally biased region" description="Polar residues" evidence="1">
    <location>
        <begin position="326"/>
        <end position="337"/>
    </location>
</feature>
<proteinExistence type="predicted"/>
<feature type="region of interest" description="Disordered" evidence="1">
    <location>
        <begin position="1110"/>
        <end position="1142"/>
    </location>
</feature>
<feature type="compositionally biased region" description="Polar residues" evidence="1">
    <location>
        <begin position="400"/>
        <end position="409"/>
    </location>
</feature>
<name>A0A218Z8I0_9HELO</name>